<dbReference type="Proteomes" id="UP000886595">
    <property type="component" value="Unassembled WGS sequence"/>
</dbReference>
<feature type="chain" id="PRO_5036497492" evidence="1">
    <location>
        <begin position="21"/>
        <end position="181"/>
    </location>
</feature>
<keyword evidence="3" id="KW-1185">Reference proteome</keyword>
<dbReference type="EMBL" id="JAAMPC010000009">
    <property type="protein sequence ID" value="KAG2297149.1"/>
    <property type="molecule type" value="Genomic_DNA"/>
</dbReference>
<proteinExistence type="predicted"/>
<protein>
    <submittedName>
        <fullName evidence="2">Uncharacterized protein</fullName>
    </submittedName>
</protein>
<sequence length="181" mass="19739">MAQFMKLLVTIALTFAITTAIITTTTTRTNTTTETVSLDDPSRDLTSPGAINIRRSRFLAEKDVEGLRPKPRSPNAPDFCEAKICSSTGGSSRMACCNNKCMNLSTDNKTVGRVIKMQVRGNMLWRSAGGAPTVFVTTRDDSIIHSRHAANVSHHGYTSFSTLNVYEQNGTSSFPVPLLFC</sequence>
<reference evidence="2 3" key="1">
    <citation type="submission" date="2020-02" db="EMBL/GenBank/DDBJ databases">
        <authorList>
            <person name="Ma Q."/>
            <person name="Huang Y."/>
            <person name="Song X."/>
            <person name="Pei D."/>
        </authorList>
    </citation>
    <scope>NUCLEOTIDE SEQUENCE [LARGE SCALE GENOMIC DNA]</scope>
    <source>
        <strain evidence="2">Sxm20200214</strain>
        <tissue evidence="2">Leaf</tissue>
    </source>
</reference>
<name>A0A8X7V026_BRACI</name>
<organism evidence="2 3">
    <name type="scientific">Brassica carinata</name>
    <name type="common">Ethiopian mustard</name>
    <name type="synonym">Abyssinian cabbage</name>
    <dbReference type="NCBI Taxonomy" id="52824"/>
    <lineage>
        <taxon>Eukaryota</taxon>
        <taxon>Viridiplantae</taxon>
        <taxon>Streptophyta</taxon>
        <taxon>Embryophyta</taxon>
        <taxon>Tracheophyta</taxon>
        <taxon>Spermatophyta</taxon>
        <taxon>Magnoliopsida</taxon>
        <taxon>eudicotyledons</taxon>
        <taxon>Gunneridae</taxon>
        <taxon>Pentapetalae</taxon>
        <taxon>rosids</taxon>
        <taxon>malvids</taxon>
        <taxon>Brassicales</taxon>
        <taxon>Brassicaceae</taxon>
        <taxon>Brassiceae</taxon>
        <taxon>Brassica</taxon>
    </lineage>
</organism>
<comment type="caution">
    <text evidence="2">The sequence shown here is derived from an EMBL/GenBank/DDBJ whole genome shotgun (WGS) entry which is preliminary data.</text>
</comment>
<evidence type="ECO:0000256" key="1">
    <source>
        <dbReference type="SAM" id="SignalP"/>
    </source>
</evidence>
<dbReference type="AlphaFoldDB" id="A0A8X7V026"/>
<feature type="signal peptide" evidence="1">
    <location>
        <begin position="1"/>
        <end position="20"/>
    </location>
</feature>
<gene>
    <name evidence="2" type="ORF">Bca52824_043818</name>
</gene>
<keyword evidence="1" id="KW-0732">Signal</keyword>
<evidence type="ECO:0000313" key="2">
    <source>
        <dbReference type="EMBL" id="KAG2297149.1"/>
    </source>
</evidence>
<accession>A0A8X7V026</accession>
<evidence type="ECO:0000313" key="3">
    <source>
        <dbReference type="Proteomes" id="UP000886595"/>
    </source>
</evidence>